<dbReference type="GO" id="GO:0097063">
    <property type="term" value="F:cadmium ion sensor activity"/>
    <property type="evidence" value="ECO:0007669"/>
    <property type="project" value="TreeGrafter"/>
</dbReference>
<gene>
    <name evidence="2" type="ORF">HWQ56_03430</name>
</gene>
<dbReference type="InterPro" id="IPR052543">
    <property type="entry name" value="HTH_Metal-responsive_Reg"/>
</dbReference>
<name>A0A7D5GYK4_9PSED</name>
<protein>
    <submittedName>
        <fullName evidence="2">Helix-turn-helix transcriptional regulator</fullName>
    </submittedName>
</protein>
<dbReference type="KEGG" id="pez:HWQ56_03430"/>
<dbReference type="PANTHER" id="PTHR39168:SF1">
    <property type="entry name" value="TRANSCRIPTIONAL REGULATORY PROTEIN"/>
    <property type="match status" value="1"/>
</dbReference>
<dbReference type="InterPro" id="IPR001845">
    <property type="entry name" value="HTH_ArsR_DNA-bd_dom"/>
</dbReference>
<accession>A0A7D5GYK4</accession>
<reference evidence="2 3" key="1">
    <citation type="submission" date="2020-06" db="EMBL/GenBank/DDBJ databases">
        <title>Pseudomonas eucalypticola sp. nov., an endophyte of Eucalyptus dunnii leaves with biocontrol ability of eucalyptus leaf blight.</title>
        <authorList>
            <person name="Liu Y."/>
            <person name="Song Z."/>
            <person name="Zeng H."/>
            <person name="Lu M."/>
            <person name="Wang X."/>
            <person name="Lian X."/>
            <person name="Zhang Q."/>
        </authorList>
    </citation>
    <scope>NUCLEOTIDE SEQUENCE [LARGE SCALE GENOMIC DNA]</scope>
    <source>
        <strain evidence="2 3">NP-1</strain>
    </source>
</reference>
<dbReference type="PROSITE" id="PS50987">
    <property type="entry name" value="HTH_ARSR_2"/>
    <property type="match status" value="1"/>
</dbReference>
<dbReference type="GO" id="GO:0003700">
    <property type="term" value="F:DNA-binding transcription factor activity"/>
    <property type="evidence" value="ECO:0007669"/>
    <property type="project" value="InterPro"/>
</dbReference>
<dbReference type="GO" id="GO:0032791">
    <property type="term" value="F:lead ion binding"/>
    <property type="evidence" value="ECO:0007669"/>
    <property type="project" value="TreeGrafter"/>
</dbReference>
<dbReference type="RefSeq" id="WP_158157910.1">
    <property type="nucleotide sequence ID" value="NZ_CP056030.1"/>
</dbReference>
<evidence type="ECO:0000313" key="3">
    <source>
        <dbReference type="Proteomes" id="UP000509568"/>
    </source>
</evidence>
<dbReference type="GO" id="GO:0003677">
    <property type="term" value="F:DNA binding"/>
    <property type="evidence" value="ECO:0007669"/>
    <property type="project" value="TreeGrafter"/>
</dbReference>
<feature type="domain" description="HTH arsR-type" evidence="1">
    <location>
        <begin position="1"/>
        <end position="94"/>
    </location>
</feature>
<sequence length="238" mass="25580">MEYAPSISRIALLLADPKRSAMIWALIDGSARASEELATLAGLTPSSASAHLARLAAGGLLKLEPRGRKRFFKLATPQVGTAVEALASVCSGCFDGLDEQGVAGLPVTSHGMRKARLCHDHLGGELAVELFQRFLDAGWVEQHDQRVEVTHKGAQQLARHGIYIQALASPLERAACPCSDWSNARPHIGGPLGASLLTLFLQSGWLRTSDESRLLHLSQAGLREIGKIAQEVERPELV</sequence>
<dbReference type="InterPro" id="IPR036390">
    <property type="entry name" value="WH_DNA-bd_sf"/>
</dbReference>
<dbReference type="InterPro" id="IPR036388">
    <property type="entry name" value="WH-like_DNA-bd_sf"/>
</dbReference>
<evidence type="ECO:0000313" key="2">
    <source>
        <dbReference type="EMBL" id="QKZ02905.1"/>
    </source>
</evidence>
<dbReference type="GO" id="GO:0046686">
    <property type="term" value="P:response to cadmium ion"/>
    <property type="evidence" value="ECO:0007669"/>
    <property type="project" value="TreeGrafter"/>
</dbReference>
<dbReference type="CDD" id="cd00090">
    <property type="entry name" value="HTH_ARSR"/>
    <property type="match status" value="1"/>
</dbReference>
<dbReference type="InterPro" id="IPR011991">
    <property type="entry name" value="ArsR-like_HTH"/>
</dbReference>
<dbReference type="AlphaFoldDB" id="A0A7D5GYK4"/>
<dbReference type="Pfam" id="PF12840">
    <property type="entry name" value="HTH_20"/>
    <property type="match status" value="1"/>
</dbReference>
<dbReference type="Proteomes" id="UP000509568">
    <property type="component" value="Chromosome"/>
</dbReference>
<keyword evidence="3" id="KW-1185">Reference proteome</keyword>
<evidence type="ECO:0000259" key="1">
    <source>
        <dbReference type="PROSITE" id="PS50987"/>
    </source>
</evidence>
<dbReference type="PANTHER" id="PTHR39168">
    <property type="entry name" value="TRANSCRIPTIONAL REGULATOR-RELATED"/>
    <property type="match status" value="1"/>
</dbReference>
<dbReference type="GO" id="GO:0010288">
    <property type="term" value="P:response to lead ion"/>
    <property type="evidence" value="ECO:0007669"/>
    <property type="project" value="TreeGrafter"/>
</dbReference>
<organism evidence="2 3">
    <name type="scientific">Pseudomonas eucalypticola</name>
    <dbReference type="NCBI Taxonomy" id="2599595"/>
    <lineage>
        <taxon>Bacteria</taxon>
        <taxon>Pseudomonadati</taxon>
        <taxon>Pseudomonadota</taxon>
        <taxon>Gammaproteobacteria</taxon>
        <taxon>Pseudomonadales</taxon>
        <taxon>Pseudomonadaceae</taxon>
        <taxon>Pseudomonas</taxon>
    </lineage>
</organism>
<proteinExistence type="predicted"/>
<dbReference type="SUPFAM" id="SSF46785">
    <property type="entry name" value="Winged helix' DNA-binding domain"/>
    <property type="match status" value="1"/>
</dbReference>
<dbReference type="Gene3D" id="1.10.10.10">
    <property type="entry name" value="Winged helix-like DNA-binding domain superfamily/Winged helix DNA-binding domain"/>
    <property type="match status" value="1"/>
</dbReference>
<dbReference type="EMBL" id="CP056030">
    <property type="protein sequence ID" value="QKZ02905.1"/>
    <property type="molecule type" value="Genomic_DNA"/>
</dbReference>
<dbReference type="SMART" id="SM00418">
    <property type="entry name" value="HTH_ARSR"/>
    <property type="match status" value="1"/>
</dbReference>